<dbReference type="EnsemblMetazoa" id="XM_022793182">
    <property type="protein sequence ID" value="XP_022648917"/>
    <property type="gene ID" value="LOC111245189"/>
</dbReference>
<reference evidence="2" key="1">
    <citation type="submission" date="2021-01" db="UniProtKB">
        <authorList>
            <consortium name="EnsemblMetazoa"/>
        </authorList>
    </citation>
    <scope>IDENTIFICATION</scope>
</reference>
<dbReference type="InParanoid" id="A0A7M7J9X2"/>
<protein>
    <submittedName>
        <fullName evidence="2">Uncharacterized protein</fullName>
    </submittedName>
</protein>
<evidence type="ECO:0000313" key="3">
    <source>
        <dbReference type="Proteomes" id="UP000594260"/>
    </source>
</evidence>
<feature type="region of interest" description="Disordered" evidence="1">
    <location>
        <begin position="1"/>
        <end position="21"/>
    </location>
</feature>
<evidence type="ECO:0000256" key="1">
    <source>
        <dbReference type="SAM" id="MobiDB-lite"/>
    </source>
</evidence>
<dbReference type="Proteomes" id="UP000594260">
    <property type="component" value="Unplaced"/>
</dbReference>
<accession>A0A7M7J9X2</accession>
<evidence type="ECO:0000313" key="2">
    <source>
        <dbReference type="EnsemblMetazoa" id="XP_022648917"/>
    </source>
</evidence>
<dbReference type="KEGG" id="vde:111245189"/>
<keyword evidence="3" id="KW-1185">Reference proteome</keyword>
<proteinExistence type="predicted"/>
<dbReference type="RefSeq" id="XP_022648917.1">
    <property type="nucleotide sequence ID" value="XM_022793182.1"/>
</dbReference>
<sequence>MALSRSAGSKGRIRNTNGTSSSIPCGGSSFLQGILDQVGVASRGPRLRLPPANLSYYSFLPVNRSLGYLHLKPGQLSLAHQPPHHSSQPFAENKDKASLEVDGLSRGGSDFLICLVTVTVHLAPTRSVTYCL</sequence>
<name>A0A7M7J9X2_VARDE</name>
<dbReference type="AlphaFoldDB" id="A0A7M7J9X2"/>
<organism evidence="2 3">
    <name type="scientific">Varroa destructor</name>
    <name type="common">Honeybee mite</name>
    <dbReference type="NCBI Taxonomy" id="109461"/>
    <lineage>
        <taxon>Eukaryota</taxon>
        <taxon>Metazoa</taxon>
        <taxon>Ecdysozoa</taxon>
        <taxon>Arthropoda</taxon>
        <taxon>Chelicerata</taxon>
        <taxon>Arachnida</taxon>
        <taxon>Acari</taxon>
        <taxon>Parasitiformes</taxon>
        <taxon>Mesostigmata</taxon>
        <taxon>Gamasina</taxon>
        <taxon>Dermanyssoidea</taxon>
        <taxon>Varroidae</taxon>
        <taxon>Varroa</taxon>
    </lineage>
</organism>
<dbReference type="GeneID" id="111245189"/>